<evidence type="ECO:0000313" key="2">
    <source>
        <dbReference type="EMBL" id="SDA96286.1"/>
    </source>
</evidence>
<keyword evidence="1" id="KW-0472">Membrane</keyword>
<organism evidence="2 3">
    <name type="scientific">Mesorhizobium qingshengii</name>
    <dbReference type="NCBI Taxonomy" id="1165689"/>
    <lineage>
        <taxon>Bacteria</taxon>
        <taxon>Pseudomonadati</taxon>
        <taxon>Pseudomonadota</taxon>
        <taxon>Alphaproteobacteria</taxon>
        <taxon>Hyphomicrobiales</taxon>
        <taxon>Phyllobacteriaceae</taxon>
        <taxon>Mesorhizobium</taxon>
    </lineage>
</organism>
<evidence type="ECO:0000256" key="1">
    <source>
        <dbReference type="SAM" id="Phobius"/>
    </source>
</evidence>
<dbReference type="OrthoDB" id="8097161at2"/>
<sequence>MRQPSLLPVFGKLGVKAPVAFVAAPVRSAGVVPRLRKLLAAHGGMVLKLSVIAWTVLILGAVFFMMQG</sequence>
<evidence type="ECO:0000313" key="3">
    <source>
        <dbReference type="Proteomes" id="UP000198588"/>
    </source>
</evidence>
<name>A0A1G5ZP28_9HYPH</name>
<dbReference type="Proteomes" id="UP000198588">
    <property type="component" value="Unassembled WGS sequence"/>
</dbReference>
<dbReference type="AlphaFoldDB" id="A0A1G5ZP28"/>
<dbReference type="RefSeq" id="WP_091585043.1">
    <property type="nucleotide sequence ID" value="NZ_FMXM01000023.1"/>
</dbReference>
<feature type="transmembrane region" description="Helical" evidence="1">
    <location>
        <begin position="46"/>
        <end position="66"/>
    </location>
</feature>
<gene>
    <name evidence="2" type="ORF">SAMN02927914_05614</name>
</gene>
<reference evidence="2 3" key="1">
    <citation type="submission" date="2016-10" db="EMBL/GenBank/DDBJ databases">
        <authorList>
            <person name="de Groot N.N."/>
        </authorList>
    </citation>
    <scope>NUCLEOTIDE SEQUENCE [LARGE SCALE GENOMIC DNA]</scope>
    <source>
        <strain evidence="2 3">CGMCC 1.12097</strain>
    </source>
</reference>
<dbReference type="EMBL" id="FMXM01000023">
    <property type="protein sequence ID" value="SDA96286.1"/>
    <property type="molecule type" value="Genomic_DNA"/>
</dbReference>
<accession>A0A1G5ZP28</accession>
<keyword evidence="1" id="KW-0812">Transmembrane</keyword>
<dbReference type="STRING" id="1165689.SAMN02927914_05614"/>
<keyword evidence="1" id="KW-1133">Transmembrane helix</keyword>
<proteinExistence type="predicted"/>
<protein>
    <submittedName>
        <fullName evidence="2">Uncharacterized protein</fullName>
    </submittedName>
</protein>